<dbReference type="InterPro" id="IPR011042">
    <property type="entry name" value="6-blade_b-propeller_TolB-like"/>
</dbReference>
<evidence type="ECO:0000313" key="2">
    <source>
        <dbReference type="EMBL" id="OLQ05248.1"/>
    </source>
</evidence>
<keyword evidence="2" id="KW-0449">Lipoprotein</keyword>
<dbReference type="PANTHER" id="PTHR46513">
    <property type="entry name" value="VITELLOGENIN RECEPTOR-LIKE PROTEIN-RELATED-RELATED"/>
    <property type="match status" value="1"/>
</dbReference>
<feature type="domain" description="CS" evidence="1">
    <location>
        <begin position="302"/>
        <end position="404"/>
    </location>
</feature>
<dbReference type="SUPFAM" id="SSF63829">
    <property type="entry name" value="Calcium-dependent phosphotriesterase"/>
    <property type="match status" value="1"/>
</dbReference>
<dbReference type="PROSITE" id="PS51203">
    <property type="entry name" value="CS"/>
    <property type="match status" value="1"/>
</dbReference>
<dbReference type="InterPro" id="IPR007052">
    <property type="entry name" value="CS_dom"/>
</dbReference>
<protein>
    <submittedName>
        <fullName evidence="2">Low-density lipoprotein receptor-related protein 6</fullName>
    </submittedName>
</protein>
<accession>A0A1Q9ECW5</accession>
<evidence type="ECO:0000259" key="1">
    <source>
        <dbReference type="PROSITE" id="PS51203"/>
    </source>
</evidence>
<dbReference type="Gene3D" id="2.120.10.30">
    <property type="entry name" value="TolB, C-terminal domain"/>
    <property type="match status" value="2"/>
</dbReference>
<dbReference type="AlphaFoldDB" id="A0A1Q9ECW5"/>
<proteinExistence type="predicted"/>
<dbReference type="PROSITE" id="PS51120">
    <property type="entry name" value="LDLRB"/>
    <property type="match status" value="4"/>
</dbReference>
<reference evidence="2 3" key="1">
    <citation type="submission" date="2016-02" db="EMBL/GenBank/DDBJ databases">
        <title>Genome analysis of coral dinoflagellate symbionts highlights evolutionary adaptations to a symbiotic lifestyle.</title>
        <authorList>
            <person name="Aranda M."/>
            <person name="Li Y."/>
            <person name="Liew Y.J."/>
            <person name="Baumgarten S."/>
            <person name="Simakov O."/>
            <person name="Wilson M."/>
            <person name="Piel J."/>
            <person name="Ashoor H."/>
            <person name="Bougouffa S."/>
            <person name="Bajic V.B."/>
            <person name="Ryu T."/>
            <person name="Ravasi T."/>
            <person name="Bayer T."/>
            <person name="Micklem G."/>
            <person name="Kim H."/>
            <person name="Bhak J."/>
            <person name="Lajeunesse T.C."/>
            <person name="Voolstra C.R."/>
        </authorList>
    </citation>
    <scope>NUCLEOTIDE SEQUENCE [LARGE SCALE GENOMIC DNA]</scope>
    <source>
        <strain evidence="2 3">CCMP2467</strain>
    </source>
</reference>
<evidence type="ECO:0000313" key="3">
    <source>
        <dbReference type="Proteomes" id="UP000186817"/>
    </source>
</evidence>
<gene>
    <name evidence="2" type="primary">Lrp6</name>
    <name evidence="2" type="ORF">AK812_SmicGene11568</name>
</gene>
<dbReference type="InterPro" id="IPR050778">
    <property type="entry name" value="Cueball_EGF_LRP_Nidogen"/>
</dbReference>
<dbReference type="Gene3D" id="1.10.1410.20">
    <property type="entry name" value="2'-5'-oligoadenylate synthetase 1, domain 2"/>
    <property type="match status" value="1"/>
</dbReference>
<dbReference type="EMBL" id="LSRX01000190">
    <property type="protein sequence ID" value="OLQ05248.1"/>
    <property type="molecule type" value="Genomic_DNA"/>
</dbReference>
<dbReference type="Gene3D" id="2.60.40.790">
    <property type="match status" value="1"/>
</dbReference>
<keyword evidence="3" id="KW-1185">Reference proteome</keyword>
<name>A0A1Q9ECW5_SYMMI</name>
<sequence>MEAGAGRIYWIDAAEKAIRSARLDGSDMEVLVSGLQCPSGIAVDAAKGELYWSDLADRKIRRVYLDGSNPQEVVEGLAAPSGTSLALDEERLLWADLSLRQILCAKRDGSSKTPQVLVSDLSKPNAVAVDAFSRKVYWGDFGTRKVHRACSDGTQSEVVVPYGKNSTSMVVDSVRSKLFWTNFGTHAIYRCDLDGRDMQPVITGLEGPSAVALAPRAGRLYWVERTAGRIRRACVDGSLVEDSAEKNEDAWIAVKKRMSKDVLCNLGDPWALALGPESQGSALCRSPKRAETAGDVQEVSAVSIEKYSWTDEGSAVKVYVSESSSPAAVAAAGDGRRPDALKADFQTRSFLLTVTGTDGSKFELRVRGLMEDIIPDRCKVRVSQGKRITITLAKKDYKTWSVLSQRNWVAIHVSAQSKPKDQQEAIASAMAALSNFDQISVVWSNFYSKAEVSSELLSQRPLVMDPTNPTFNVAHPEVFDCSQLVSLARSSRIQA</sequence>
<dbReference type="Pfam" id="PF10421">
    <property type="entry name" value="OAS1_C"/>
    <property type="match status" value="1"/>
</dbReference>
<dbReference type="InterPro" id="IPR000033">
    <property type="entry name" value="LDLR_classB_rpt"/>
</dbReference>
<dbReference type="OrthoDB" id="445703at2759"/>
<dbReference type="PANTHER" id="PTHR46513:SF44">
    <property type="entry name" value="LDL RECEPTOR RELATED PROTEIN 4"/>
    <property type="match status" value="1"/>
</dbReference>
<organism evidence="2 3">
    <name type="scientific">Symbiodinium microadriaticum</name>
    <name type="common">Dinoflagellate</name>
    <name type="synonym">Zooxanthella microadriatica</name>
    <dbReference type="NCBI Taxonomy" id="2951"/>
    <lineage>
        <taxon>Eukaryota</taxon>
        <taxon>Sar</taxon>
        <taxon>Alveolata</taxon>
        <taxon>Dinophyceae</taxon>
        <taxon>Suessiales</taxon>
        <taxon>Symbiodiniaceae</taxon>
        <taxon>Symbiodinium</taxon>
    </lineage>
</organism>
<dbReference type="OMA" id="VYWGDFG"/>
<dbReference type="Pfam" id="PF04969">
    <property type="entry name" value="CS"/>
    <property type="match status" value="1"/>
</dbReference>
<dbReference type="InterPro" id="IPR008978">
    <property type="entry name" value="HSP20-like_chaperone"/>
</dbReference>
<comment type="caution">
    <text evidence="2">The sequence shown here is derived from an EMBL/GenBank/DDBJ whole genome shotgun (WGS) entry which is preliminary data.</text>
</comment>
<keyword evidence="2" id="KW-0675">Receptor</keyword>
<dbReference type="InterPro" id="IPR018952">
    <property type="entry name" value="2-5-oligoAdlate_synth_1_dom2/C"/>
</dbReference>
<dbReference type="Pfam" id="PF00058">
    <property type="entry name" value="Ldl_recept_b"/>
    <property type="match status" value="2"/>
</dbReference>
<dbReference type="SMART" id="SM00135">
    <property type="entry name" value="LY"/>
    <property type="match status" value="5"/>
</dbReference>
<dbReference type="Proteomes" id="UP000186817">
    <property type="component" value="Unassembled WGS sequence"/>
</dbReference>
<dbReference type="SUPFAM" id="SSF81631">
    <property type="entry name" value="PAP/OAS1 substrate-binding domain"/>
    <property type="match status" value="1"/>
</dbReference>
<dbReference type="SUPFAM" id="SSF49764">
    <property type="entry name" value="HSP20-like chaperones"/>
    <property type="match status" value="1"/>
</dbReference>